<dbReference type="Gene3D" id="1.10.287.950">
    <property type="entry name" value="Methyl-accepting chemotaxis protein"/>
    <property type="match status" value="1"/>
</dbReference>
<dbReference type="Gene3D" id="1.10.8.500">
    <property type="entry name" value="HAMP domain in histidine kinase"/>
    <property type="match status" value="1"/>
</dbReference>
<evidence type="ECO:0000313" key="7">
    <source>
        <dbReference type="EMBL" id="RDY30481.1"/>
    </source>
</evidence>
<feature type="transmembrane region" description="Helical" evidence="4">
    <location>
        <begin position="14"/>
        <end position="34"/>
    </location>
</feature>
<organism evidence="7 8">
    <name type="scientific">Lachnotalea glycerini</name>
    <dbReference type="NCBI Taxonomy" id="1763509"/>
    <lineage>
        <taxon>Bacteria</taxon>
        <taxon>Bacillati</taxon>
        <taxon>Bacillota</taxon>
        <taxon>Clostridia</taxon>
        <taxon>Lachnospirales</taxon>
        <taxon>Lachnospiraceae</taxon>
        <taxon>Lachnotalea</taxon>
    </lineage>
</organism>
<feature type="domain" description="HAMP" evidence="6">
    <location>
        <begin position="214"/>
        <end position="268"/>
    </location>
</feature>
<dbReference type="Proteomes" id="UP000216411">
    <property type="component" value="Unassembled WGS sequence"/>
</dbReference>
<protein>
    <submittedName>
        <fullName evidence="7">Methyl-accepting chemotaxis protein</fullName>
    </submittedName>
</protein>
<dbReference type="PROSITE" id="PS50885">
    <property type="entry name" value="HAMP"/>
    <property type="match status" value="1"/>
</dbReference>
<dbReference type="AlphaFoldDB" id="A0A371JCJ8"/>
<keyword evidence="1 3" id="KW-0807">Transducer</keyword>
<feature type="domain" description="Methyl-accepting transducer" evidence="5">
    <location>
        <begin position="287"/>
        <end position="524"/>
    </location>
</feature>
<keyword evidence="8" id="KW-1185">Reference proteome</keyword>
<dbReference type="Pfam" id="PF00672">
    <property type="entry name" value="HAMP"/>
    <property type="match status" value="1"/>
</dbReference>
<dbReference type="PROSITE" id="PS50111">
    <property type="entry name" value="CHEMOTAXIS_TRANSDUC_2"/>
    <property type="match status" value="1"/>
</dbReference>
<evidence type="ECO:0000313" key="8">
    <source>
        <dbReference type="Proteomes" id="UP000216411"/>
    </source>
</evidence>
<accession>A0A371JCJ8</accession>
<dbReference type="SMART" id="SM00304">
    <property type="entry name" value="HAMP"/>
    <property type="match status" value="1"/>
</dbReference>
<keyword evidence="4" id="KW-0472">Membrane</keyword>
<dbReference type="GO" id="GO:0007165">
    <property type="term" value="P:signal transduction"/>
    <property type="evidence" value="ECO:0007669"/>
    <property type="project" value="UniProtKB-KW"/>
</dbReference>
<dbReference type="OrthoDB" id="9810264at2"/>
<keyword evidence="4" id="KW-0812">Transmembrane</keyword>
<dbReference type="GO" id="GO:0016020">
    <property type="term" value="C:membrane"/>
    <property type="evidence" value="ECO:0007669"/>
    <property type="project" value="InterPro"/>
</dbReference>
<name>A0A371JCJ8_9FIRM</name>
<dbReference type="InterPro" id="IPR024478">
    <property type="entry name" value="HlyB_4HB_MCP"/>
</dbReference>
<dbReference type="InterPro" id="IPR003660">
    <property type="entry name" value="HAMP_dom"/>
</dbReference>
<sequence>MEDERMKFTIKKKLIFTFVLISAIFIGLSGYSIYSLHTINERSTEMEEVWIPGIEHSLTINQLATSFRVQELQHVIASNETDMKSYEDKLSEIADKMDTNLTEYQNTLYSDATKDMFDTILQCWTEYLSVHEKVIALSTQLKTQEAMELLNGESKESMDKLLEATTELESYNLTEAQNASNMGDKDYKTNFVLTIIISASAIIFSIAAAIFIIMSTLVPIKVLGKKLTNLAERGGDLTQKIVVKSKDEIGDLAASVNDFIDNVRIILIQVRDSANQVEEVGDNIVNYLYDLDSYVEDTSAVVEELAAGSEETAAATQEVNASSIEIQNAVLSVAKKAQEGSENVKVISERASHLKKSAIHSQQQAINVSNSSKIKLEDALKMSQSVEQIHVLSDTILQISAQTNLLALNAAIEAARAGEAGKGFAVVADEIRSLAEGSKNTVNEIQLVTNDVVNSVKALAESANDMMGFVDNTVKKDYEGLKSTGEQYSNDADFVDELITDFSATSEELAASIESIITAIGEVSKTVNEGASGNQLIAEKATTIVEKVGQVKQQNEISKESIQRLKEAIEKFTL</sequence>
<dbReference type="Pfam" id="PF00015">
    <property type="entry name" value="MCPsignal"/>
    <property type="match status" value="1"/>
</dbReference>
<comment type="caution">
    <text evidence="7">The sequence shown here is derived from an EMBL/GenBank/DDBJ whole genome shotgun (WGS) entry which is preliminary data.</text>
</comment>
<dbReference type="PANTHER" id="PTHR32089:SF112">
    <property type="entry name" value="LYSOZYME-LIKE PROTEIN-RELATED"/>
    <property type="match status" value="1"/>
</dbReference>
<evidence type="ECO:0000256" key="1">
    <source>
        <dbReference type="ARBA" id="ARBA00023224"/>
    </source>
</evidence>
<reference evidence="7 8" key="1">
    <citation type="journal article" date="2017" name="Genome Announc.">
        <title>Draft Genome Sequence of a Sporulating and Motile Strain of Lachnotalea glycerini Isolated from Water in Quebec City, Canada.</title>
        <authorList>
            <person name="Maheux A.F."/>
            <person name="Boudreau D.K."/>
            <person name="Berube E."/>
            <person name="Boissinot M."/>
            <person name="Raymond F."/>
            <person name="Brodeur S."/>
            <person name="Corbeil J."/>
            <person name="Isabel S."/>
            <person name="Omar R.F."/>
            <person name="Bergeron M.G."/>
        </authorList>
    </citation>
    <scope>NUCLEOTIDE SEQUENCE [LARGE SCALE GENOMIC DNA]</scope>
    <source>
        <strain evidence="7 8">CCRI-19302</strain>
    </source>
</reference>
<dbReference type="SUPFAM" id="SSF58104">
    <property type="entry name" value="Methyl-accepting chemotaxis protein (MCP) signaling domain"/>
    <property type="match status" value="1"/>
</dbReference>
<gene>
    <name evidence="7" type="ORF">CG710_014525</name>
</gene>
<dbReference type="SMART" id="SM00283">
    <property type="entry name" value="MA"/>
    <property type="match status" value="1"/>
</dbReference>
<keyword evidence="4" id="KW-1133">Transmembrane helix</keyword>
<evidence type="ECO:0000256" key="4">
    <source>
        <dbReference type="SAM" id="Phobius"/>
    </source>
</evidence>
<evidence type="ECO:0000256" key="3">
    <source>
        <dbReference type="PROSITE-ProRule" id="PRU00284"/>
    </source>
</evidence>
<comment type="similarity">
    <text evidence="2">Belongs to the methyl-accepting chemotaxis (MCP) protein family.</text>
</comment>
<dbReference type="Pfam" id="PF12729">
    <property type="entry name" value="4HB_MCP_1"/>
    <property type="match status" value="1"/>
</dbReference>
<evidence type="ECO:0000259" key="6">
    <source>
        <dbReference type="PROSITE" id="PS50885"/>
    </source>
</evidence>
<evidence type="ECO:0000259" key="5">
    <source>
        <dbReference type="PROSITE" id="PS50111"/>
    </source>
</evidence>
<evidence type="ECO:0000256" key="2">
    <source>
        <dbReference type="ARBA" id="ARBA00029447"/>
    </source>
</evidence>
<dbReference type="PANTHER" id="PTHR32089">
    <property type="entry name" value="METHYL-ACCEPTING CHEMOTAXIS PROTEIN MCPB"/>
    <property type="match status" value="1"/>
</dbReference>
<dbReference type="CDD" id="cd06225">
    <property type="entry name" value="HAMP"/>
    <property type="match status" value="1"/>
</dbReference>
<dbReference type="InterPro" id="IPR004089">
    <property type="entry name" value="MCPsignal_dom"/>
</dbReference>
<dbReference type="EMBL" id="NOKA02000036">
    <property type="protein sequence ID" value="RDY30481.1"/>
    <property type="molecule type" value="Genomic_DNA"/>
</dbReference>
<feature type="transmembrane region" description="Helical" evidence="4">
    <location>
        <begin position="191"/>
        <end position="218"/>
    </location>
</feature>
<proteinExistence type="inferred from homology"/>